<feature type="binding site" evidence="11">
    <location>
        <position position="107"/>
    </location>
    <ligand>
        <name>[4Fe-4S] cluster</name>
        <dbReference type="ChEBI" id="CHEBI:49883"/>
        <note>4Fe-4S-S-AdoMet</note>
    </ligand>
</feature>
<keyword evidence="9 11" id="KW-0411">Iron-sulfur</keyword>
<evidence type="ECO:0000256" key="7">
    <source>
        <dbReference type="ARBA" id="ARBA00022898"/>
    </source>
</evidence>
<comment type="similarity">
    <text evidence="3">Belongs to the radical SAM superfamily. KamA family.</text>
</comment>
<evidence type="ECO:0000256" key="4">
    <source>
        <dbReference type="ARBA" id="ARBA00022485"/>
    </source>
</evidence>
<keyword evidence="4 11" id="KW-0004">4Fe-4S</keyword>
<feature type="region of interest" description="Disordered" evidence="13">
    <location>
        <begin position="341"/>
        <end position="363"/>
    </location>
</feature>
<evidence type="ECO:0000256" key="10">
    <source>
        <dbReference type="ARBA" id="ARBA00023235"/>
    </source>
</evidence>
<reference evidence="15" key="1">
    <citation type="journal article" date="2020" name="mSystems">
        <title>Genome- and Community-Level Interaction Insights into Carbon Utilization and Element Cycling Functions of Hydrothermarchaeota in Hydrothermal Sediment.</title>
        <authorList>
            <person name="Zhou Z."/>
            <person name="Liu Y."/>
            <person name="Xu W."/>
            <person name="Pan J."/>
            <person name="Luo Z.H."/>
            <person name="Li M."/>
        </authorList>
    </citation>
    <scope>NUCLEOTIDE SEQUENCE [LARGE SCALE GENOMIC DNA]</scope>
    <source>
        <strain evidence="15">SpSt-1220</strain>
    </source>
</reference>
<dbReference type="InterPro" id="IPR058240">
    <property type="entry name" value="rSAM_sf"/>
</dbReference>
<dbReference type="PANTHER" id="PTHR30538">
    <property type="entry name" value="LYSINE 2,3-AMINOMUTASE-RELATED"/>
    <property type="match status" value="1"/>
</dbReference>
<dbReference type="GO" id="GO:0046872">
    <property type="term" value="F:metal ion binding"/>
    <property type="evidence" value="ECO:0007669"/>
    <property type="project" value="UniProtKB-KW"/>
</dbReference>
<keyword evidence="6 11" id="KW-0479">Metal-binding</keyword>
<gene>
    <name evidence="15" type="ORF">ENN94_04745</name>
</gene>
<dbReference type="AlphaFoldDB" id="A0A831LES6"/>
<evidence type="ECO:0000256" key="11">
    <source>
        <dbReference type="PIRSR" id="PIRSR004911-1"/>
    </source>
</evidence>
<dbReference type="Pfam" id="PF12544">
    <property type="entry name" value="LAM_C"/>
    <property type="match status" value="1"/>
</dbReference>
<accession>A0A831LES6</accession>
<keyword evidence="8" id="KW-0408">Iron</keyword>
<organism evidence="15">
    <name type="scientific">Geoalkalibacter subterraneus</name>
    <dbReference type="NCBI Taxonomy" id="483547"/>
    <lineage>
        <taxon>Bacteria</taxon>
        <taxon>Pseudomonadati</taxon>
        <taxon>Thermodesulfobacteriota</taxon>
        <taxon>Desulfuromonadia</taxon>
        <taxon>Desulfuromonadales</taxon>
        <taxon>Geoalkalibacteraceae</taxon>
        <taxon>Geoalkalibacter</taxon>
    </lineage>
</organism>
<keyword evidence="10" id="KW-0413">Isomerase</keyword>
<evidence type="ECO:0000256" key="8">
    <source>
        <dbReference type="ARBA" id="ARBA00023004"/>
    </source>
</evidence>
<dbReference type="PANTHER" id="PTHR30538:SF1">
    <property type="entry name" value="L-LYSINE 2,3-AMINOMUTASE"/>
    <property type="match status" value="1"/>
</dbReference>
<dbReference type="CDD" id="cd01335">
    <property type="entry name" value="Radical_SAM"/>
    <property type="match status" value="1"/>
</dbReference>
<proteinExistence type="inferred from homology"/>
<dbReference type="Proteomes" id="UP000886162">
    <property type="component" value="Unassembled WGS sequence"/>
</dbReference>
<name>A0A831LES6_9BACT</name>
<dbReference type="NCBIfam" id="TIGR00238">
    <property type="entry name" value="KamA family radical SAM protein"/>
    <property type="match status" value="1"/>
</dbReference>
<keyword evidence="5" id="KW-0949">S-adenosyl-L-methionine</keyword>
<dbReference type="Gene3D" id="3.20.20.70">
    <property type="entry name" value="Aldolase class I"/>
    <property type="match status" value="1"/>
</dbReference>
<dbReference type="InterPro" id="IPR025895">
    <property type="entry name" value="LAM_C_dom"/>
</dbReference>
<evidence type="ECO:0000256" key="9">
    <source>
        <dbReference type="ARBA" id="ARBA00023014"/>
    </source>
</evidence>
<evidence type="ECO:0000256" key="12">
    <source>
        <dbReference type="PIRSR" id="PIRSR603739-50"/>
    </source>
</evidence>
<dbReference type="SFLD" id="SFLDG01070">
    <property type="entry name" value="PLP-dependent"/>
    <property type="match status" value="1"/>
</dbReference>
<dbReference type="SFLD" id="SFLDS00029">
    <property type="entry name" value="Radical_SAM"/>
    <property type="match status" value="1"/>
</dbReference>
<feature type="domain" description="Radical SAM core" evidence="14">
    <location>
        <begin position="89"/>
        <end position="300"/>
    </location>
</feature>
<sequence>METWQKMLQASKTRPAEVTRRFGIDPAPLDAVAAEYPMRVNPYYLSLIREVNDPIWRQAVPSEEELRDSVCPADPLEEENQSPVPNLVHRYPDRVLFLVCSECAMYCRFCTRKRKVGGENMVVSRETIEGGLDYIRNHPEIRDVILSGGDPLLLSDDKLDGILRALRAIDHVEIIRIGSRVPVVLPQRITPALVRVLRKYHPLFLNTHFNHPDEITAQAAKACARLADAGIPLGNQSVLLRGVNDDPGVMKRLMQKLLAIRVRPYYLYQADMVRGTDHFRTSVEEGLEIMRALRGYSSGLGVPAYVIDAPGGGGKIPLLPDYLQSLGEEVELKNYRGETYRYANPSAQPHEEKRQVGNAPLNW</sequence>
<dbReference type="EMBL" id="DSDO01000329">
    <property type="protein sequence ID" value="HDR46991.1"/>
    <property type="molecule type" value="Genomic_DNA"/>
</dbReference>
<dbReference type="GO" id="GO:0051539">
    <property type="term" value="F:4 iron, 4 sulfur cluster binding"/>
    <property type="evidence" value="ECO:0007669"/>
    <property type="project" value="UniProtKB-KW"/>
</dbReference>
<evidence type="ECO:0000256" key="13">
    <source>
        <dbReference type="SAM" id="MobiDB-lite"/>
    </source>
</evidence>
<protein>
    <submittedName>
        <fullName evidence="15">KamA family radical SAM protein</fullName>
    </submittedName>
</protein>
<keyword evidence="7 12" id="KW-0663">Pyridoxal phosphate</keyword>
<dbReference type="PROSITE" id="PS51918">
    <property type="entry name" value="RADICAL_SAM"/>
    <property type="match status" value="1"/>
</dbReference>
<feature type="modified residue" description="N6-(pyridoxal phosphate)lysine" evidence="12">
    <location>
        <position position="315"/>
    </location>
</feature>
<comment type="caution">
    <text evidence="15">The sequence shown here is derived from an EMBL/GenBank/DDBJ whole genome shotgun (WGS) entry which is preliminary data.</text>
</comment>
<evidence type="ECO:0000256" key="1">
    <source>
        <dbReference type="ARBA" id="ARBA00001933"/>
    </source>
</evidence>
<evidence type="ECO:0000259" key="14">
    <source>
        <dbReference type="PROSITE" id="PS51918"/>
    </source>
</evidence>
<feature type="binding site" evidence="11">
    <location>
        <position position="110"/>
    </location>
    <ligand>
        <name>[4Fe-4S] cluster</name>
        <dbReference type="ChEBI" id="CHEBI:49883"/>
        <note>4Fe-4S-S-AdoMet</note>
    </ligand>
</feature>
<evidence type="ECO:0000313" key="15">
    <source>
        <dbReference type="EMBL" id="HDR46991.1"/>
    </source>
</evidence>
<evidence type="ECO:0000256" key="6">
    <source>
        <dbReference type="ARBA" id="ARBA00022723"/>
    </source>
</evidence>
<dbReference type="Pfam" id="PF04055">
    <property type="entry name" value="Radical_SAM"/>
    <property type="match status" value="1"/>
</dbReference>
<dbReference type="SUPFAM" id="SSF102114">
    <property type="entry name" value="Radical SAM enzymes"/>
    <property type="match status" value="1"/>
</dbReference>
<dbReference type="InterPro" id="IPR003739">
    <property type="entry name" value="Lys_aminomutase/Glu_NH3_mut"/>
</dbReference>
<evidence type="ECO:0000256" key="2">
    <source>
        <dbReference type="ARBA" id="ARBA00001966"/>
    </source>
</evidence>
<evidence type="ECO:0000256" key="5">
    <source>
        <dbReference type="ARBA" id="ARBA00022691"/>
    </source>
</evidence>
<comment type="cofactor">
    <cofactor evidence="1 12">
        <name>pyridoxal 5'-phosphate</name>
        <dbReference type="ChEBI" id="CHEBI:597326"/>
    </cofactor>
</comment>
<dbReference type="GO" id="GO:0016853">
    <property type="term" value="F:isomerase activity"/>
    <property type="evidence" value="ECO:0007669"/>
    <property type="project" value="UniProtKB-KW"/>
</dbReference>
<dbReference type="PIRSF" id="PIRSF004911">
    <property type="entry name" value="DUF160"/>
    <property type="match status" value="1"/>
</dbReference>
<dbReference type="InterPro" id="IPR013785">
    <property type="entry name" value="Aldolase_TIM"/>
</dbReference>
<feature type="binding site" evidence="11">
    <location>
        <position position="103"/>
    </location>
    <ligand>
        <name>[4Fe-4S] cluster</name>
        <dbReference type="ChEBI" id="CHEBI:49883"/>
        <note>4Fe-4S-S-AdoMet</note>
    </ligand>
</feature>
<dbReference type="InterPro" id="IPR007197">
    <property type="entry name" value="rSAM"/>
</dbReference>
<comment type="cofactor">
    <cofactor evidence="2">
        <name>[4Fe-4S] cluster</name>
        <dbReference type="ChEBI" id="CHEBI:49883"/>
    </cofactor>
</comment>
<evidence type="ECO:0000256" key="3">
    <source>
        <dbReference type="ARBA" id="ARBA00008703"/>
    </source>
</evidence>